<evidence type="ECO:0000256" key="8">
    <source>
        <dbReference type="RuleBase" id="RU000528"/>
    </source>
</evidence>
<dbReference type="GO" id="GO:0005634">
    <property type="term" value="C:nucleus"/>
    <property type="evidence" value="ECO:0007669"/>
    <property type="project" value="UniProtKB-SubCell"/>
</dbReference>
<evidence type="ECO:0000256" key="6">
    <source>
        <dbReference type="ARBA" id="ARBA00023242"/>
    </source>
</evidence>
<dbReference type="GO" id="GO:0046982">
    <property type="term" value="F:protein heterodimerization activity"/>
    <property type="evidence" value="ECO:0007669"/>
    <property type="project" value="InterPro"/>
</dbReference>
<keyword evidence="10" id="KW-1185">Reference proteome</keyword>
<dbReference type="AlphaFoldDB" id="A0A319E6G1"/>
<evidence type="ECO:0000256" key="2">
    <source>
        <dbReference type="ARBA" id="ARBA00004286"/>
    </source>
</evidence>
<reference evidence="9 10" key="1">
    <citation type="submission" date="2018-02" db="EMBL/GenBank/DDBJ databases">
        <title>The genomes of Aspergillus section Nigri reveals drivers in fungal speciation.</title>
        <authorList>
            <consortium name="DOE Joint Genome Institute"/>
            <person name="Vesth T.C."/>
            <person name="Nybo J."/>
            <person name="Theobald S."/>
            <person name="Brandl J."/>
            <person name="Frisvad J.C."/>
            <person name="Nielsen K.F."/>
            <person name="Lyhne E.K."/>
            <person name="Kogle M.E."/>
            <person name="Kuo A."/>
            <person name="Riley R."/>
            <person name="Clum A."/>
            <person name="Nolan M."/>
            <person name="Lipzen A."/>
            <person name="Salamov A."/>
            <person name="Henrissat B."/>
            <person name="Wiebenga A."/>
            <person name="De vries R.P."/>
            <person name="Grigoriev I.V."/>
            <person name="Mortensen U.H."/>
            <person name="Andersen M.R."/>
            <person name="Baker S.E."/>
        </authorList>
    </citation>
    <scope>NUCLEOTIDE SEQUENCE [LARGE SCALE GENOMIC DNA]</scope>
    <source>
        <strain evidence="9 10">CBS 707.79</strain>
    </source>
</reference>
<keyword evidence="4 8" id="KW-0158">Chromosome</keyword>
<evidence type="ECO:0000313" key="9">
    <source>
        <dbReference type="EMBL" id="PYH96288.1"/>
    </source>
</evidence>
<dbReference type="InterPro" id="IPR001951">
    <property type="entry name" value="Histone_H4"/>
</dbReference>
<keyword evidence="5 8" id="KW-0238">DNA-binding</keyword>
<dbReference type="InterPro" id="IPR009072">
    <property type="entry name" value="Histone-fold"/>
</dbReference>
<dbReference type="GO" id="GO:0003677">
    <property type="term" value="F:DNA binding"/>
    <property type="evidence" value="ECO:0007669"/>
    <property type="project" value="UniProtKB-KW"/>
</dbReference>
<comment type="similarity">
    <text evidence="3 8">Belongs to the histone H4 family.</text>
</comment>
<comment type="function">
    <text evidence="8">Core component of nucleosome. Nucleosomes wrap and compact DNA into chromatin, limiting DNA accessibility to the cellular machineries which require DNA as a template. Histones thereby play a central role in transcription regulation, DNA repair, DNA replication and chromosomal stability. DNA accessibility is regulated via a complex set of post-translational modifications of histones, also called histone code, and nucleosome remodeling.</text>
</comment>
<comment type="subunit">
    <text evidence="8">The nucleosome is a histone octamer containing two molecules each of H2A, H2B, H3 and H4 assembled in one H3-H4 heterotetramer and two H2A-H2B heterodimers. The octamer wraps approximately 147 bp of DNA.</text>
</comment>
<proteinExistence type="inferred from homology"/>
<evidence type="ECO:0000313" key="10">
    <source>
        <dbReference type="Proteomes" id="UP000247810"/>
    </source>
</evidence>
<comment type="subcellular location">
    <subcellularLocation>
        <location evidence="2">Chromosome</location>
    </subcellularLocation>
    <subcellularLocation>
        <location evidence="1">Nucleus</location>
    </subcellularLocation>
</comment>
<dbReference type="EMBL" id="KZ825839">
    <property type="protein sequence ID" value="PYH96288.1"/>
    <property type="molecule type" value="Genomic_DNA"/>
</dbReference>
<evidence type="ECO:0000256" key="3">
    <source>
        <dbReference type="ARBA" id="ARBA00006564"/>
    </source>
</evidence>
<gene>
    <name evidence="9" type="ORF">BO71DRAFT_397199</name>
</gene>
<evidence type="ECO:0000256" key="1">
    <source>
        <dbReference type="ARBA" id="ARBA00004123"/>
    </source>
</evidence>
<evidence type="ECO:0000256" key="5">
    <source>
        <dbReference type="ARBA" id="ARBA00023125"/>
    </source>
</evidence>
<name>A0A319E6G1_9EURO</name>
<protein>
    <recommendedName>
        <fullName evidence="8">Histone H4</fullName>
    </recommendedName>
</protein>
<keyword evidence="6 8" id="KW-0539">Nucleus</keyword>
<dbReference type="Gene3D" id="1.10.20.10">
    <property type="entry name" value="Histone, subunit A"/>
    <property type="match status" value="1"/>
</dbReference>
<dbReference type="GO" id="GO:0000786">
    <property type="term" value="C:nucleosome"/>
    <property type="evidence" value="ECO:0007669"/>
    <property type="project" value="UniProtKB-KW"/>
</dbReference>
<dbReference type="PANTHER" id="PTHR10484">
    <property type="entry name" value="HISTONE H4"/>
    <property type="match status" value="1"/>
</dbReference>
<dbReference type="PRINTS" id="PR00623">
    <property type="entry name" value="HISTONEH4"/>
</dbReference>
<dbReference type="Proteomes" id="UP000247810">
    <property type="component" value="Unassembled WGS sequence"/>
</dbReference>
<organism evidence="9 10">
    <name type="scientific">Aspergillus ellipticus CBS 707.79</name>
    <dbReference type="NCBI Taxonomy" id="1448320"/>
    <lineage>
        <taxon>Eukaryota</taxon>
        <taxon>Fungi</taxon>
        <taxon>Dikarya</taxon>
        <taxon>Ascomycota</taxon>
        <taxon>Pezizomycotina</taxon>
        <taxon>Eurotiomycetes</taxon>
        <taxon>Eurotiomycetidae</taxon>
        <taxon>Eurotiales</taxon>
        <taxon>Aspergillaceae</taxon>
        <taxon>Aspergillus</taxon>
        <taxon>Aspergillus subgen. Circumdati</taxon>
    </lineage>
</organism>
<evidence type="ECO:0000256" key="7">
    <source>
        <dbReference type="ARBA" id="ARBA00023269"/>
    </source>
</evidence>
<dbReference type="GO" id="GO:0030527">
    <property type="term" value="F:structural constituent of chromatin"/>
    <property type="evidence" value="ECO:0007669"/>
    <property type="project" value="InterPro"/>
</dbReference>
<dbReference type="VEuPathDB" id="FungiDB:BO71DRAFT_397199"/>
<accession>A0A319E6G1</accession>
<dbReference type="SUPFAM" id="SSF47113">
    <property type="entry name" value="Histone-fold"/>
    <property type="match status" value="1"/>
</dbReference>
<dbReference type="SMART" id="SM00417">
    <property type="entry name" value="H4"/>
    <property type="match status" value="1"/>
</dbReference>
<sequence>MDPSMVRDRKRNRRFLPPKKRYRKLLRNNIDGITRPALRRLARRGGVVRIKKDVYAEVRRVIKDHMTDIMRHVINILDSATTPRHERKVVTNRDVVFALNRMGKTLYGFD</sequence>
<evidence type="ECO:0000256" key="4">
    <source>
        <dbReference type="ARBA" id="ARBA00022454"/>
    </source>
</evidence>
<keyword evidence="7 8" id="KW-0544">Nucleosome core</keyword>
<dbReference type="OrthoDB" id="4341621at2759"/>
<dbReference type="STRING" id="1448320.A0A319E6G1"/>